<evidence type="ECO:0008006" key="5">
    <source>
        <dbReference type="Google" id="ProtNLM"/>
    </source>
</evidence>
<dbReference type="InterPro" id="IPR002878">
    <property type="entry name" value="ChsH2_C"/>
</dbReference>
<name>A0A1I1SJI3_9BACI</name>
<dbReference type="SUPFAM" id="SSF50249">
    <property type="entry name" value="Nucleic acid-binding proteins"/>
    <property type="match status" value="1"/>
</dbReference>
<keyword evidence="4" id="KW-1185">Reference proteome</keyword>
<accession>A0A1I1SJI3</accession>
<dbReference type="EMBL" id="FOMR01000001">
    <property type="protein sequence ID" value="SFD43190.1"/>
    <property type="molecule type" value="Genomic_DNA"/>
</dbReference>
<reference evidence="4" key="1">
    <citation type="submission" date="2016-10" db="EMBL/GenBank/DDBJ databases">
        <authorList>
            <person name="Varghese N."/>
            <person name="Submissions S."/>
        </authorList>
    </citation>
    <scope>NUCLEOTIDE SEQUENCE [LARGE SCALE GENOMIC DNA]</scope>
    <source>
        <strain evidence="4">DSM 22530</strain>
    </source>
</reference>
<dbReference type="InterPro" id="IPR022002">
    <property type="entry name" value="ChsH2_Znr"/>
</dbReference>
<dbReference type="PANTHER" id="PTHR34075">
    <property type="entry name" value="BLR3430 PROTEIN"/>
    <property type="match status" value="1"/>
</dbReference>
<evidence type="ECO:0000259" key="1">
    <source>
        <dbReference type="Pfam" id="PF01796"/>
    </source>
</evidence>
<sequence length="140" mass="16156">MKHEGKNFPGPTIETERYWQGCKDHELLIQWCHQCGHYQFYPRMMCTVCMSKDLDWIKALGKGKVKTYTIVHRAISKAYAKEAPYTVAIIELSEGPTMMSNIIGCQPEDVKVGQEVKVTFEDWSEKITVPKFVPVDNKRN</sequence>
<evidence type="ECO:0000313" key="4">
    <source>
        <dbReference type="Proteomes" id="UP000199474"/>
    </source>
</evidence>
<feature type="domain" description="ChsH2 C-terminal OB-fold" evidence="1">
    <location>
        <begin position="56"/>
        <end position="121"/>
    </location>
</feature>
<organism evidence="3 4">
    <name type="scientific">Lentibacillus persicus</name>
    <dbReference type="NCBI Taxonomy" id="640948"/>
    <lineage>
        <taxon>Bacteria</taxon>
        <taxon>Bacillati</taxon>
        <taxon>Bacillota</taxon>
        <taxon>Bacilli</taxon>
        <taxon>Bacillales</taxon>
        <taxon>Bacillaceae</taxon>
        <taxon>Lentibacillus</taxon>
    </lineage>
</organism>
<dbReference type="RefSeq" id="WP_090080323.1">
    <property type="nucleotide sequence ID" value="NZ_FOMR01000001.1"/>
</dbReference>
<dbReference type="Pfam" id="PF12172">
    <property type="entry name" value="zf-ChsH2"/>
    <property type="match status" value="1"/>
</dbReference>
<evidence type="ECO:0000313" key="3">
    <source>
        <dbReference type="EMBL" id="SFD43190.1"/>
    </source>
</evidence>
<feature type="domain" description="ChsH2 rubredoxin-like zinc ribbon" evidence="2">
    <location>
        <begin position="19"/>
        <end position="54"/>
    </location>
</feature>
<dbReference type="Pfam" id="PF01796">
    <property type="entry name" value="OB_ChsH2_C"/>
    <property type="match status" value="1"/>
</dbReference>
<gene>
    <name evidence="3" type="ORF">SAMN05216238_101310</name>
</gene>
<dbReference type="Proteomes" id="UP000199474">
    <property type="component" value="Unassembled WGS sequence"/>
</dbReference>
<dbReference type="Gene3D" id="6.10.30.10">
    <property type="match status" value="1"/>
</dbReference>
<dbReference type="PANTHER" id="PTHR34075:SF5">
    <property type="entry name" value="BLR3430 PROTEIN"/>
    <property type="match status" value="1"/>
</dbReference>
<dbReference type="OrthoDB" id="9785144at2"/>
<dbReference type="STRING" id="640948.SAMN05216238_101310"/>
<proteinExistence type="predicted"/>
<dbReference type="InterPro" id="IPR052513">
    <property type="entry name" value="Thioester_dehydratase-like"/>
</dbReference>
<protein>
    <recommendedName>
        <fullName evidence="5">Zn-ribbon domain-containing OB-fold protein</fullName>
    </recommendedName>
</protein>
<evidence type="ECO:0000259" key="2">
    <source>
        <dbReference type="Pfam" id="PF12172"/>
    </source>
</evidence>
<dbReference type="InterPro" id="IPR012340">
    <property type="entry name" value="NA-bd_OB-fold"/>
</dbReference>
<dbReference type="AlphaFoldDB" id="A0A1I1SJI3"/>